<dbReference type="InterPro" id="IPR025665">
    <property type="entry name" value="Beta-barrel_OMP_2"/>
</dbReference>
<dbReference type="RefSeq" id="WP_266056870.1">
    <property type="nucleotide sequence ID" value="NZ_JAPFQN010000006.1"/>
</dbReference>
<feature type="domain" description="Outer membrane protein beta-barrel" evidence="1">
    <location>
        <begin position="23"/>
        <end position="175"/>
    </location>
</feature>
<dbReference type="Pfam" id="PF13568">
    <property type="entry name" value="OMP_b-brl_2"/>
    <property type="match status" value="1"/>
</dbReference>
<evidence type="ECO:0000259" key="1">
    <source>
        <dbReference type="Pfam" id="PF13568"/>
    </source>
</evidence>
<sequence>MNSRILIIALFILSVTAIDAQIYGVKGGFNASNFYSDEVDDKNARYGFHAGFFSQWELNEGLGIQAELLYSGKGNSSTFSSGSLNQEVDFNMHYIDLPVMAVIKLGDAAEIHGGVYGGYLVGTDITSDGDLGEFSESVDKDNYNSFDWGFLAGLGVNIGENFQVGARYNLGMAKIADSDGARLFLGDAKNSYGQIYGAFRFGN</sequence>
<dbReference type="InterPro" id="IPR011250">
    <property type="entry name" value="OMP/PagP_B-barrel"/>
</dbReference>
<evidence type="ECO:0000313" key="3">
    <source>
        <dbReference type="Proteomes" id="UP001209885"/>
    </source>
</evidence>
<gene>
    <name evidence="2" type="ORF">OO013_11050</name>
</gene>
<comment type="caution">
    <text evidence="2">The sequence shown here is derived from an EMBL/GenBank/DDBJ whole genome shotgun (WGS) entry which is preliminary data.</text>
</comment>
<organism evidence="2 3">
    <name type="scientific">Mangrovivirga halotolerans</name>
    <dbReference type="NCBI Taxonomy" id="2993936"/>
    <lineage>
        <taxon>Bacteria</taxon>
        <taxon>Pseudomonadati</taxon>
        <taxon>Bacteroidota</taxon>
        <taxon>Cytophagia</taxon>
        <taxon>Cytophagales</taxon>
        <taxon>Mangrovivirgaceae</taxon>
        <taxon>Mangrovivirga</taxon>
    </lineage>
</organism>
<dbReference type="Proteomes" id="UP001209885">
    <property type="component" value="Unassembled WGS sequence"/>
</dbReference>
<dbReference type="EMBL" id="JAPFQN010000006">
    <property type="protein sequence ID" value="MCX2744408.1"/>
    <property type="molecule type" value="Genomic_DNA"/>
</dbReference>
<dbReference type="Gene3D" id="2.40.160.20">
    <property type="match status" value="1"/>
</dbReference>
<protein>
    <submittedName>
        <fullName evidence="2">Porin family protein</fullName>
    </submittedName>
</protein>
<dbReference type="SUPFAM" id="SSF56925">
    <property type="entry name" value="OMPA-like"/>
    <property type="match status" value="1"/>
</dbReference>
<proteinExistence type="predicted"/>
<keyword evidence="3" id="KW-1185">Reference proteome</keyword>
<name>A0ABT3RS67_9BACT</name>
<evidence type="ECO:0000313" key="2">
    <source>
        <dbReference type="EMBL" id="MCX2744408.1"/>
    </source>
</evidence>
<accession>A0ABT3RS67</accession>
<reference evidence="2 3" key="1">
    <citation type="submission" date="2022-11" db="EMBL/GenBank/DDBJ databases">
        <title>The characterization of three novel Bacteroidetes species and genomic analysis of their roles in tidal elemental geochemical cycles.</title>
        <authorList>
            <person name="Ma K."/>
        </authorList>
    </citation>
    <scope>NUCLEOTIDE SEQUENCE [LARGE SCALE GENOMIC DNA]</scope>
    <source>
        <strain evidence="2 3">M17</strain>
    </source>
</reference>